<dbReference type="InterPro" id="IPR044929">
    <property type="entry name" value="DNA/RNA_non-sp_Endonuclease_sf"/>
</dbReference>
<dbReference type="Proteomes" id="UP000006094">
    <property type="component" value="Chromosome"/>
</dbReference>
<dbReference type="eggNOG" id="COG5444">
    <property type="taxonomic scope" value="Bacteria"/>
</dbReference>
<evidence type="ECO:0000313" key="2">
    <source>
        <dbReference type="EMBL" id="AFS78664.1"/>
    </source>
</evidence>
<dbReference type="InterPro" id="IPR044927">
    <property type="entry name" value="Endonuclea_NS_2"/>
</dbReference>
<gene>
    <name evidence="2" type="ordered locus">Curi_c16570</name>
</gene>
<dbReference type="KEGG" id="cad:Curi_c16570"/>
<dbReference type="EMBL" id="CP003326">
    <property type="protein sequence ID" value="AFS78664.1"/>
    <property type="molecule type" value="Genomic_DNA"/>
</dbReference>
<protein>
    <recommendedName>
        <fullName evidence="1">Type VII secretion system protein EssD-like domain-containing protein</fullName>
    </recommendedName>
</protein>
<dbReference type="STRING" id="1128398.Curi_c16570"/>
<keyword evidence="3" id="KW-1185">Reference proteome</keyword>
<dbReference type="HOGENOM" id="CLU_081541_1_1_9"/>
<dbReference type="Gene3D" id="3.40.570.10">
    <property type="entry name" value="Extracellular Endonuclease, subunit A"/>
    <property type="match status" value="1"/>
</dbReference>
<evidence type="ECO:0000313" key="3">
    <source>
        <dbReference type="Proteomes" id="UP000006094"/>
    </source>
</evidence>
<name>K0AZG6_GOTA9</name>
<feature type="domain" description="Type VII secretion system protein EssD-like" evidence="1">
    <location>
        <begin position="2"/>
        <end position="113"/>
    </location>
</feature>
<dbReference type="AlphaFoldDB" id="K0AZG6"/>
<organism evidence="2 3">
    <name type="scientific">Gottschalkia acidurici (strain ATCC 7906 / DSM 604 / BCRC 14475 / CIP 104303 / KCTC 5404 / NCIMB 10678 / 9a)</name>
    <name type="common">Clostridium acidurici</name>
    <dbReference type="NCBI Taxonomy" id="1128398"/>
    <lineage>
        <taxon>Bacteria</taxon>
        <taxon>Bacillati</taxon>
        <taxon>Bacillota</taxon>
        <taxon>Tissierellia</taxon>
        <taxon>Tissierellales</taxon>
        <taxon>Gottschalkiaceae</taxon>
        <taxon>Gottschalkia</taxon>
    </lineage>
</organism>
<reference evidence="2 3" key="1">
    <citation type="journal article" date="2012" name="PLoS ONE">
        <title>The purine-utilizing bacterium Clostridium acidurici 9a: a genome-guided metabolic reconsideration.</title>
        <authorList>
            <person name="Hartwich K."/>
            <person name="Poehlein A."/>
            <person name="Daniel R."/>
        </authorList>
    </citation>
    <scope>NUCLEOTIDE SEQUENCE [LARGE SCALE GENOMIC DNA]</scope>
    <source>
        <strain evidence="3">ATCC 7906 / DSM 604 / BCRC 14475 / CIP 104303 / KCTC 5404 / NCIMB 10678 / 9a</strain>
    </source>
</reference>
<dbReference type="PATRIC" id="fig|1128398.3.peg.1699"/>
<accession>K0AZG6</accession>
<evidence type="ECO:0000259" key="1">
    <source>
        <dbReference type="Pfam" id="PF13930"/>
    </source>
</evidence>
<dbReference type="Pfam" id="PF13930">
    <property type="entry name" value="Endonuclea_NS_2"/>
    <property type="match status" value="1"/>
</dbReference>
<proteinExistence type="predicted"/>
<sequence length="128" mass="14336">MGRVIDVEADNLILKEAKRKPAMQRVAGRENILPNDDGGHLIGRQFHGSGDIDNLFAQNSQINRAGGEWYTMEKEWANALKEILPRKVSVKIDPIYSNDLSRPDSFEITYEIEGKGIVEKIIKNQSGG</sequence>